<dbReference type="Gene3D" id="3.40.50.720">
    <property type="entry name" value="NAD(P)-binding Rossmann-like Domain"/>
    <property type="match status" value="1"/>
</dbReference>
<dbReference type="InterPro" id="IPR036291">
    <property type="entry name" value="NAD(P)-bd_dom_sf"/>
</dbReference>
<reference evidence="4 5" key="1">
    <citation type="journal article" date="2016" name="Mol. Biol. Evol.">
        <title>Comparative Genomics of Early-Diverging Mushroom-Forming Fungi Provides Insights into the Origins of Lignocellulose Decay Capabilities.</title>
        <authorList>
            <person name="Nagy L.G."/>
            <person name="Riley R."/>
            <person name="Tritt A."/>
            <person name="Adam C."/>
            <person name="Daum C."/>
            <person name="Floudas D."/>
            <person name="Sun H."/>
            <person name="Yadav J.S."/>
            <person name="Pangilinan J."/>
            <person name="Larsson K.H."/>
            <person name="Matsuura K."/>
            <person name="Barry K."/>
            <person name="Labutti K."/>
            <person name="Kuo R."/>
            <person name="Ohm R.A."/>
            <person name="Bhattacharya S.S."/>
            <person name="Shirouzu T."/>
            <person name="Yoshinaga Y."/>
            <person name="Martin F.M."/>
            <person name="Grigoriev I.V."/>
            <person name="Hibbett D.S."/>
        </authorList>
    </citation>
    <scope>NUCLEOTIDE SEQUENCE [LARGE SCALE GENOMIC DNA]</scope>
    <source>
        <strain evidence="4 5">HHB10207 ss-3</strain>
    </source>
</reference>
<dbReference type="InterPro" id="IPR051164">
    <property type="entry name" value="NmrA-like_oxidored"/>
</dbReference>
<name>A0A166BCU2_9AGAM</name>
<sequence>MSRRILVVGATGKQGRALISHLSTSASTSSESFQILALTRNPSSQAAQSLTLINQSISLIKGDLNDPSSIRKIFESRGKRSIYGVFVALQFPGLGANADAELIQGITIADLANEFQVQRFIFSSLERGSESYDQHLTLDRASKRDIERHIISLPSLPWTILRPGFFMENLSGTLGRITTSVLVAGLNPSTQIPLVAVDDIGRVSSQILTSSSPKYTHAKIPIISSLRTPSQMLQSHLSATSTPQPSIPLFLARLLIYLNTHTKNLYVLPFPYFLISLFPGSVHLSIRWTRLTSG</sequence>
<evidence type="ECO:0000313" key="4">
    <source>
        <dbReference type="EMBL" id="KZT36235.1"/>
    </source>
</evidence>
<dbReference type="Proteomes" id="UP000076798">
    <property type="component" value="Unassembled WGS sequence"/>
</dbReference>
<dbReference type="AlphaFoldDB" id="A0A166BCU2"/>
<evidence type="ECO:0000313" key="5">
    <source>
        <dbReference type="Proteomes" id="UP000076798"/>
    </source>
</evidence>
<evidence type="ECO:0000256" key="2">
    <source>
        <dbReference type="ARBA" id="ARBA00022857"/>
    </source>
</evidence>
<keyword evidence="5" id="KW-1185">Reference proteome</keyword>
<dbReference type="Gene3D" id="3.90.25.10">
    <property type="entry name" value="UDP-galactose 4-epimerase, domain 1"/>
    <property type="match status" value="1"/>
</dbReference>
<dbReference type="EMBL" id="KV428113">
    <property type="protein sequence ID" value="KZT36235.1"/>
    <property type="molecule type" value="Genomic_DNA"/>
</dbReference>
<dbReference type="PANTHER" id="PTHR42748:SF7">
    <property type="entry name" value="NMRA LIKE REDOX SENSOR 1-RELATED"/>
    <property type="match status" value="1"/>
</dbReference>
<evidence type="ECO:0000256" key="1">
    <source>
        <dbReference type="ARBA" id="ARBA00006328"/>
    </source>
</evidence>
<accession>A0A166BCU2</accession>
<comment type="similarity">
    <text evidence="1">Belongs to the NmrA-type oxidoreductase family.</text>
</comment>
<dbReference type="OrthoDB" id="9997102at2759"/>
<keyword evidence="2" id="KW-0521">NADP</keyword>
<proteinExistence type="inferred from homology"/>
<dbReference type="GO" id="GO:0005634">
    <property type="term" value="C:nucleus"/>
    <property type="evidence" value="ECO:0007669"/>
    <property type="project" value="TreeGrafter"/>
</dbReference>
<dbReference type="STRING" id="1314776.A0A166BCU2"/>
<protein>
    <submittedName>
        <fullName evidence="4">NAD(P)-binding protein</fullName>
    </submittedName>
</protein>
<dbReference type="Pfam" id="PF05368">
    <property type="entry name" value="NmrA"/>
    <property type="match status" value="1"/>
</dbReference>
<feature type="domain" description="NmrA-like" evidence="3">
    <location>
        <begin position="2"/>
        <end position="222"/>
    </location>
</feature>
<gene>
    <name evidence="4" type="ORF">SISSUDRAFT_989452</name>
</gene>
<dbReference type="PANTHER" id="PTHR42748">
    <property type="entry name" value="NITROGEN METABOLITE REPRESSION PROTEIN NMRA FAMILY MEMBER"/>
    <property type="match status" value="1"/>
</dbReference>
<dbReference type="SUPFAM" id="SSF51735">
    <property type="entry name" value="NAD(P)-binding Rossmann-fold domains"/>
    <property type="match status" value="1"/>
</dbReference>
<organism evidence="4 5">
    <name type="scientific">Sistotremastrum suecicum HHB10207 ss-3</name>
    <dbReference type="NCBI Taxonomy" id="1314776"/>
    <lineage>
        <taxon>Eukaryota</taxon>
        <taxon>Fungi</taxon>
        <taxon>Dikarya</taxon>
        <taxon>Basidiomycota</taxon>
        <taxon>Agaricomycotina</taxon>
        <taxon>Agaricomycetes</taxon>
        <taxon>Sistotremastrales</taxon>
        <taxon>Sistotremastraceae</taxon>
        <taxon>Sistotremastrum</taxon>
    </lineage>
</organism>
<dbReference type="InterPro" id="IPR008030">
    <property type="entry name" value="NmrA-like"/>
</dbReference>
<evidence type="ECO:0000259" key="3">
    <source>
        <dbReference type="Pfam" id="PF05368"/>
    </source>
</evidence>